<dbReference type="PROSITE" id="PS51367">
    <property type="entry name" value="THAUMATIN_2"/>
    <property type="match status" value="1"/>
</dbReference>
<dbReference type="AlphaFoldDB" id="A0A6F8T9F5"/>
<evidence type="ECO:0000313" key="2">
    <source>
        <dbReference type="Proteomes" id="UP000502894"/>
    </source>
</evidence>
<dbReference type="Proteomes" id="UP000502894">
    <property type="component" value="Chromosome"/>
</dbReference>
<dbReference type="KEGG" id="lant:TUM19329_29770"/>
<dbReference type="EMBL" id="AP022839">
    <property type="protein sequence ID" value="BCA96616.1"/>
    <property type="molecule type" value="Genomic_DNA"/>
</dbReference>
<keyword evidence="2" id="KW-1185">Reference proteome</keyword>
<organism evidence="1 2">
    <name type="scientific">Legionella antarctica</name>
    <dbReference type="NCBI Taxonomy" id="2708020"/>
    <lineage>
        <taxon>Bacteria</taxon>
        <taxon>Pseudomonadati</taxon>
        <taxon>Pseudomonadota</taxon>
        <taxon>Gammaproteobacteria</taxon>
        <taxon>Legionellales</taxon>
        <taxon>Legionellaceae</taxon>
        <taxon>Legionella</taxon>
    </lineage>
</organism>
<dbReference type="SUPFAM" id="SSF49870">
    <property type="entry name" value="Osmotin, thaumatin-like protein"/>
    <property type="match status" value="1"/>
</dbReference>
<evidence type="ECO:0000313" key="1">
    <source>
        <dbReference type="EMBL" id="BCA96616.1"/>
    </source>
</evidence>
<sequence>MLTPASPLTTWEITDDCIYKGMNHYIPPGEICHVIVTINAGGTAAHIQQNLIINYGPTFQTITPAPVLGFEITSSATGFFFTTEPVGHNMLVNTTQFLSWTVENSSASNITINSATIHFTDASPLIAVPTFSNDCGNIVPANGGTCTISTTIQALNTAGEVNEFLAIPYDSGKTLITDKPTNFSILSSANTRTFMFENQCPYDVWLAFVGGGQINGCATDTDCDNKPNVIPGTFVCDPAANTGAGICNWKNPTPPGGDYRVLANGGTKNVTLIENVYPLSSTQHLVWSGVIGGRTSCTTTGCSTADCGGGTGGCPVGRGLDQPAQQAEPTFQQESDFYDITGINGINIPMSIEPQGVTRDAVNPYTCGAPGITVDQVSTGGTIGACDWSFTPPSNNYIWVATGGANCNVNGDCDEAGGEACGLSPANIIANSAQRTCGIFKGYWTANQVCGINTSYSQAPYLCTNAATNGTFTNMYQCSGTGYDQSCYNSSGSTTCCGCHNWQEAPTSLVLPSDPLIVAQCNVTGNGSNNAVWSANALPTLGWYKAACPPFYVYPFDDKSSTFSCTNNPTGINSTNYKITYCPGGNSGAPIGVTPNP</sequence>
<gene>
    <name evidence="1" type="ORF">TUM19329_29770</name>
</gene>
<dbReference type="PANTHER" id="PTHR31013">
    <property type="entry name" value="THAUMATIN FAMILY PROTEIN-RELATED"/>
    <property type="match status" value="1"/>
</dbReference>
<dbReference type="SMART" id="SM00205">
    <property type="entry name" value="THN"/>
    <property type="match status" value="1"/>
</dbReference>
<dbReference type="Gene3D" id="2.60.110.10">
    <property type="entry name" value="Thaumatin"/>
    <property type="match status" value="2"/>
</dbReference>
<dbReference type="PANTHER" id="PTHR31013:SF2">
    <property type="entry name" value="THAUMATIN-LIKE PROTEIN"/>
    <property type="match status" value="1"/>
</dbReference>
<name>A0A6F8T9F5_9GAMM</name>
<accession>A0A6F8T9F5</accession>
<dbReference type="InterPro" id="IPR001938">
    <property type="entry name" value="Thaumatin"/>
</dbReference>
<dbReference type="Pfam" id="PF00314">
    <property type="entry name" value="Thaumatin"/>
    <property type="match status" value="1"/>
</dbReference>
<evidence type="ECO:0008006" key="3">
    <source>
        <dbReference type="Google" id="ProtNLM"/>
    </source>
</evidence>
<proteinExistence type="predicted"/>
<protein>
    <recommendedName>
        <fullName evidence="3">Thaumatin domain-containing protein</fullName>
    </recommendedName>
</protein>
<reference evidence="1" key="1">
    <citation type="journal article" date="2020" name="Microbiol. Resour. Announc.">
        <title>Complete Genome Sequence of Novel Psychrotolerant Legionella Strain TUM19329, Isolated from Antarctic Lake Sediment.</title>
        <authorList>
            <person name="Shimada S."/>
            <person name="Nakai R."/>
            <person name="Aoki K."/>
            <person name="Shimoeda N."/>
            <person name="Ohno G."/>
            <person name="Miyazaki Y."/>
            <person name="Kudoh S."/>
            <person name="Imura S."/>
            <person name="Watanabe K."/>
            <person name="Ishii Y."/>
            <person name="Tateda K."/>
        </authorList>
    </citation>
    <scope>NUCLEOTIDE SEQUENCE [LARGE SCALE GENOMIC DNA]</scope>
    <source>
        <strain evidence="1">TUM19329</strain>
    </source>
</reference>
<dbReference type="InterPro" id="IPR037176">
    <property type="entry name" value="Osmotin/thaumatin-like_sf"/>
</dbReference>